<protein>
    <submittedName>
        <fullName evidence="9">Acyl-CoA dehydrogenase</fullName>
        <ecNumber evidence="9">1.3.99.-</ecNumber>
    </submittedName>
</protein>
<evidence type="ECO:0000259" key="6">
    <source>
        <dbReference type="Pfam" id="PF02770"/>
    </source>
</evidence>
<proteinExistence type="inferred from homology"/>
<evidence type="ECO:0000313" key="10">
    <source>
        <dbReference type="Proteomes" id="UP000054693"/>
    </source>
</evidence>
<accession>A0A0W0ZYG5</accession>
<dbReference type="Pfam" id="PF00441">
    <property type="entry name" value="Acyl-CoA_dh_1"/>
    <property type="match status" value="1"/>
</dbReference>
<comment type="cofactor">
    <cofactor evidence="4">
        <name>FAD</name>
        <dbReference type="ChEBI" id="CHEBI:57692"/>
    </cofactor>
</comment>
<dbReference type="InterPro" id="IPR041504">
    <property type="entry name" value="AidB_N"/>
</dbReference>
<dbReference type="SUPFAM" id="SSF56645">
    <property type="entry name" value="Acyl-CoA dehydrogenase NM domain-like"/>
    <property type="match status" value="1"/>
</dbReference>
<comment type="similarity">
    <text evidence="1 4">Belongs to the acyl-CoA dehydrogenase family.</text>
</comment>
<dbReference type="GO" id="GO:0003995">
    <property type="term" value="F:acyl-CoA dehydrogenase activity"/>
    <property type="evidence" value="ECO:0007669"/>
    <property type="project" value="TreeGrafter"/>
</dbReference>
<dbReference type="InterPro" id="IPR053998">
    <property type="entry name" value="ACDH-11_C"/>
</dbReference>
<evidence type="ECO:0000256" key="4">
    <source>
        <dbReference type="RuleBase" id="RU362125"/>
    </source>
</evidence>
<feature type="domain" description="Acyl-CoA dehydrogenase 11-like C-terminal" evidence="8">
    <location>
        <begin position="445"/>
        <end position="537"/>
    </location>
</feature>
<feature type="domain" description="Adaptive response protein AidB N-terminal" evidence="7">
    <location>
        <begin position="13"/>
        <end position="161"/>
    </location>
</feature>
<dbReference type="PATRIC" id="fig|40335.7.peg.2125"/>
<dbReference type="Pfam" id="PF18158">
    <property type="entry name" value="AidB_N"/>
    <property type="match status" value="1"/>
</dbReference>
<dbReference type="InterPro" id="IPR009075">
    <property type="entry name" value="AcylCo_DH/oxidase_C"/>
</dbReference>
<dbReference type="Gene3D" id="1.20.140.10">
    <property type="entry name" value="Butyryl-CoA Dehydrogenase, subunit A, domain 3"/>
    <property type="match status" value="1"/>
</dbReference>
<dbReference type="Pfam" id="PF22217">
    <property type="entry name" value="ACDH-11_C"/>
    <property type="match status" value="1"/>
</dbReference>
<dbReference type="Pfam" id="PF02770">
    <property type="entry name" value="Acyl-CoA_dh_M"/>
    <property type="match status" value="1"/>
</dbReference>
<dbReference type="EC" id="1.3.99.-" evidence="9"/>
<evidence type="ECO:0000256" key="3">
    <source>
        <dbReference type="ARBA" id="ARBA00022827"/>
    </source>
</evidence>
<dbReference type="InterPro" id="IPR036250">
    <property type="entry name" value="AcylCo_DH-like_C"/>
</dbReference>
<feature type="domain" description="Acyl-CoA dehydrogenase/oxidase C-terminal" evidence="5">
    <location>
        <begin position="279"/>
        <end position="436"/>
    </location>
</feature>
<keyword evidence="3 4" id="KW-0274">FAD</keyword>
<organism evidence="9 10">
    <name type="scientific">Legionella tucsonensis</name>
    <dbReference type="NCBI Taxonomy" id="40335"/>
    <lineage>
        <taxon>Bacteria</taxon>
        <taxon>Pseudomonadati</taxon>
        <taxon>Pseudomonadota</taxon>
        <taxon>Gammaproteobacteria</taxon>
        <taxon>Legionellales</taxon>
        <taxon>Legionellaceae</taxon>
        <taxon>Legionella</taxon>
    </lineage>
</organism>
<evidence type="ECO:0000256" key="2">
    <source>
        <dbReference type="ARBA" id="ARBA00022630"/>
    </source>
</evidence>
<keyword evidence="10" id="KW-1185">Reference proteome</keyword>
<dbReference type="InterPro" id="IPR009100">
    <property type="entry name" value="AcylCoA_DH/oxidase_NM_dom_sf"/>
</dbReference>
<keyword evidence="4 9" id="KW-0560">Oxidoreductase</keyword>
<evidence type="ECO:0000259" key="7">
    <source>
        <dbReference type="Pfam" id="PF18158"/>
    </source>
</evidence>
<dbReference type="Gene3D" id="2.40.110.20">
    <property type="match status" value="1"/>
</dbReference>
<dbReference type="SUPFAM" id="SSF47203">
    <property type="entry name" value="Acyl-CoA dehydrogenase C-terminal domain-like"/>
    <property type="match status" value="1"/>
</dbReference>
<reference evidence="9 10" key="1">
    <citation type="submission" date="2015-11" db="EMBL/GenBank/DDBJ databases">
        <title>Genomic analysis of 38 Legionella species identifies large and diverse effector repertoires.</title>
        <authorList>
            <person name="Burstein D."/>
            <person name="Amaro F."/>
            <person name="Zusman T."/>
            <person name="Lifshitz Z."/>
            <person name="Cohen O."/>
            <person name="Gilbert J.A."/>
            <person name="Pupko T."/>
            <person name="Shuman H.A."/>
            <person name="Segal G."/>
        </authorList>
    </citation>
    <scope>NUCLEOTIDE SEQUENCE [LARGE SCALE GENOMIC DNA]</scope>
    <source>
        <strain evidence="9 10">ATCC 49180</strain>
    </source>
</reference>
<dbReference type="AlphaFoldDB" id="A0A0W0ZYG5"/>
<dbReference type="InterPro" id="IPR052904">
    <property type="entry name" value="Acyl-CoA_dehydrogenase-like"/>
</dbReference>
<name>A0A0W0ZYG5_9GAMM</name>
<dbReference type="PANTHER" id="PTHR42707:SF2">
    <property type="entry name" value="ACD11 DEHYDROGENASE"/>
    <property type="match status" value="1"/>
</dbReference>
<dbReference type="RefSeq" id="WP_058521127.1">
    <property type="nucleotide sequence ID" value="NZ_CAAAIP010000007.1"/>
</dbReference>
<evidence type="ECO:0000313" key="9">
    <source>
        <dbReference type="EMBL" id="KTD74152.1"/>
    </source>
</evidence>
<evidence type="ECO:0000259" key="8">
    <source>
        <dbReference type="Pfam" id="PF22217"/>
    </source>
</evidence>
<dbReference type="InterPro" id="IPR006091">
    <property type="entry name" value="Acyl-CoA_Oxase/DH_mid-dom"/>
</dbReference>
<dbReference type="EMBL" id="LNZA01000001">
    <property type="protein sequence ID" value="KTD74152.1"/>
    <property type="molecule type" value="Genomic_DNA"/>
</dbReference>
<feature type="domain" description="Acyl-CoA oxidase/dehydrogenase middle" evidence="6">
    <location>
        <begin position="171"/>
        <end position="269"/>
    </location>
</feature>
<sequence length="564" mass="63277">MSDFFQTPPCLGNQYDEDRVLKTYLEWKLPSSMLTQIQPELHHLGQRVIEDIYKLGQEAEAFPPRHVPYDPWGKRIDHIEVSQAWKELDKISAEEKLIAIGYERQHGALSRIHQFAKLYLFHPSSAIYTCPLAMTDGAARALELYADESLKKHAFPHLTSSDPAYFWTSGQWMTERTGGSDVSGTSTIARPDGSHFRLSGVKWFTSATTSQIAMTLARIEGAPEGSKGLSLFYLELRDPADKLNGIRINRLKDKLGTRALPTAELTLENAPALLVGNAGDGVKKISSLFNITRIYNACCAVGYMRRALALARDYATKRVAFGHTLSKHVLHLETLASMQIEFTAAFHLVFHAIELLGKEELGEATETERTVLRLLTPLIKLYTAKQAISLVSEALEAFGGAGYIEDTGLPQLLRNAQVLSIWEGTTNILSLDALRAMHKENAAVFFLEDIKKRLSQINNKELIQSQVKTQHTIQKLQNYIQSMPQMSDEEQQAGARQLAFALAQTYAASLLLEHAQWSSQHNKDTLPTITAIRWCEKNPPELLDFSKSHRKGSQILAMDYNDFH</sequence>
<evidence type="ECO:0000256" key="1">
    <source>
        <dbReference type="ARBA" id="ARBA00009347"/>
    </source>
</evidence>
<evidence type="ECO:0000259" key="5">
    <source>
        <dbReference type="Pfam" id="PF00441"/>
    </source>
</evidence>
<dbReference type="Proteomes" id="UP000054693">
    <property type="component" value="Unassembled WGS sequence"/>
</dbReference>
<dbReference type="Gene3D" id="6.10.250.600">
    <property type="match status" value="1"/>
</dbReference>
<dbReference type="OrthoDB" id="9771038at2"/>
<gene>
    <name evidence="9" type="ORF">Ltuc_1999</name>
</gene>
<dbReference type="STRING" id="40335.Ltuc_1999"/>
<keyword evidence="2 4" id="KW-0285">Flavoprotein</keyword>
<comment type="caution">
    <text evidence="9">The sequence shown here is derived from an EMBL/GenBank/DDBJ whole genome shotgun (WGS) entry which is preliminary data.</text>
</comment>
<dbReference type="PANTHER" id="PTHR42707">
    <property type="entry name" value="ACYL-COA DEHYDROGENASE"/>
    <property type="match status" value="1"/>
</dbReference>